<gene>
    <name evidence="6" type="ORF">DEM25_002495</name>
</gene>
<accession>A0A3A8ARN2</accession>
<dbReference type="CDD" id="cd11529">
    <property type="entry name" value="NTP-PPase_MazG_Cterm"/>
    <property type="match status" value="1"/>
</dbReference>
<dbReference type="NCBIfam" id="NF007113">
    <property type="entry name" value="PRK09562.1"/>
    <property type="match status" value="1"/>
</dbReference>
<comment type="caution">
    <text evidence="6">The sequence shown here is derived from an EMBL/GenBank/DDBJ whole genome shotgun (WGS) entry which is preliminary data.</text>
</comment>
<dbReference type="GO" id="GO:0046076">
    <property type="term" value="P:dTTP catabolic process"/>
    <property type="evidence" value="ECO:0007669"/>
    <property type="project" value="TreeGrafter"/>
</dbReference>
<comment type="catalytic activity">
    <reaction evidence="1">
        <text>ATP + H2O = AMP + diphosphate + H(+)</text>
        <dbReference type="Rhea" id="RHEA:14245"/>
        <dbReference type="ChEBI" id="CHEBI:15377"/>
        <dbReference type="ChEBI" id="CHEBI:15378"/>
        <dbReference type="ChEBI" id="CHEBI:30616"/>
        <dbReference type="ChEBI" id="CHEBI:33019"/>
        <dbReference type="ChEBI" id="CHEBI:456215"/>
        <dbReference type="EC" id="3.6.1.8"/>
    </reaction>
</comment>
<comment type="similarity">
    <text evidence="2">Belongs to the nucleoside triphosphate pyrophosphohydrolase family.</text>
</comment>
<dbReference type="OrthoDB" id="9808939at2"/>
<dbReference type="GO" id="GO:0006950">
    <property type="term" value="P:response to stress"/>
    <property type="evidence" value="ECO:0007669"/>
    <property type="project" value="UniProtKB-ARBA"/>
</dbReference>
<evidence type="ECO:0000313" key="6">
    <source>
        <dbReference type="EMBL" id="RKF08191.1"/>
    </source>
</evidence>
<dbReference type="InterPro" id="IPR011551">
    <property type="entry name" value="NTP_PyrPHydrolase_MazG"/>
</dbReference>
<dbReference type="NCBIfam" id="TIGR00444">
    <property type="entry name" value="mazG"/>
    <property type="match status" value="1"/>
</dbReference>
<evidence type="ECO:0000256" key="1">
    <source>
        <dbReference type="ARBA" id="ARBA00052141"/>
    </source>
</evidence>
<name>A0A3A8ARN2_9HYPH</name>
<evidence type="ECO:0000256" key="2">
    <source>
        <dbReference type="ARBA" id="ARBA00061115"/>
    </source>
</evidence>
<feature type="domain" description="NTP pyrophosphohydrolase MazG-like" evidence="5">
    <location>
        <begin position="182"/>
        <end position="243"/>
    </location>
</feature>
<dbReference type="PANTHER" id="PTHR30522:SF0">
    <property type="entry name" value="NUCLEOSIDE TRIPHOSPHATE PYROPHOSPHOHYDROLASE"/>
    <property type="match status" value="1"/>
</dbReference>
<dbReference type="AlphaFoldDB" id="A0A3A8ARN2"/>
<evidence type="ECO:0000313" key="7">
    <source>
        <dbReference type="Proteomes" id="UP000246132"/>
    </source>
</evidence>
<dbReference type="GO" id="GO:0046047">
    <property type="term" value="P:TTP catabolic process"/>
    <property type="evidence" value="ECO:0007669"/>
    <property type="project" value="TreeGrafter"/>
</dbReference>
<dbReference type="InterPro" id="IPR048011">
    <property type="entry name" value="NTP-PPase_MazG-like_C"/>
</dbReference>
<organism evidence="6 7">
    <name type="scientific">Oceaniradius stylonematis</name>
    <dbReference type="NCBI Taxonomy" id="2184161"/>
    <lineage>
        <taxon>Bacteria</taxon>
        <taxon>Pseudomonadati</taxon>
        <taxon>Pseudomonadota</taxon>
        <taxon>Alphaproteobacteria</taxon>
        <taxon>Hyphomicrobiales</taxon>
        <taxon>Ahrensiaceae</taxon>
        <taxon>Oceaniradius</taxon>
    </lineage>
</organism>
<dbReference type="InterPro" id="IPR004518">
    <property type="entry name" value="MazG-like_dom"/>
</dbReference>
<keyword evidence="6" id="KW-0378">Hydrolase</keyword>
<dbReference type="SUPFAM" id="SSF101386">
    <property type="entry name" value="all-alpha NTP pyrophosphatases"/>
    <property type="match status" value="2"/>
</dbReference>
<dbReference type="RefSeq" id="WP_109767122.1">
    <property type="nucleotide sequence ID" value="NZ_OZ252232.1"/>
</dbReference>
<evidence type="ECO:0000259" key="5">
    <source>
        <dbReference type="Pfam" id="PF03819"/>
    </source>
</evidence>
<dbReference type="FunFam" id="1.10.287.1080:FF:000003">
    <property type="entry name" value="Nucleoside triphosphate pyrophosphohydrolase"/>
    <property type="match status" value="1"/>
</dbReference>
<keyword evidence="7" id="KW-1185">Reference proteome</keyword>
<dbReference type="FunFam" id="1.10.287.1080:FF:000001">
    <property type="entry name" value="Nucleoside triphosphate pyrophosphohydrolase"/>
    <property type="match status" value="1"/>
</dbReference>
<dbReference type="GO" id="GO:0047693">
    <property type="term" value="F:ATP diphosphatase activity"/>
    <property type="evidence" value="ECO:0007669"/>
    <property type="project" value="UniProtKB-EC"/>
</dbReference>
<dbReference type="Proteomes" id="UP000246132">
    <property type="component" value="Unassembled WGS sequence"/>
</dbReference>
<dbReference type="CDD" id="cd11528">
    <property type="entry name" value="NTP-PPase_MazG_Nterm"/>
    <property type="match status" value="1"/>
</dbReference>
<dbReference type="PANTHER" id="PTHR30522">
    <property type="entry name" value="NUCLEOSIDE TRIPHOSPHATE PYROPHOSPHOHYDROLASE"/>
    <property type="match status" value="1"/>
</dbReference>
<dbReference type="Gene3D" id="1.10.287.1080">
    <property type="entry name" value="MazG-like"/>
    <property type="match status" value="2"/>
</dbReference>
<dbReference type="GO" id="GO:0046052">
    <property type="term" value="P:UTP catabolic process"/>
    <property type="evidence" value="ECO:0007669"/>
    <property type="project" value="TreeGrafter"/>
</dbReference>
<dbReference type="InterPro" id="IPR048015">
    <property type="entry name" value="NTP-PPase_MazG-like_N"/>
</dbReference>
<evidence type="ECO:0000256" key="4">
    <source>
        <dbReference type="ARBA" id="ARBA00074799"/>
    </source>
</evidence>
<reference evidence="6 7" key="1">
    <citation type="journal article" date="2018" name="Int. J. Syst. Bacteriol.">
        <title>Oceaniradius stylonemae gen. nov., sp. nov., isolated from a red alga, Stylonema cornu-cervi.</title>
        <authorList>
            <person name="Jeong S."/>
        </authorList>
    </citation>
    <scope>NUCLEOTIDE SEQUENCE [LARGE SCALE GENOMIC DNA]</scope>
    <source>
        <strain evidence="6 7">StC1</strain>
    </source>
</reference>
<feature type="domain" description="NTP pyrophosphohydrolase MazG-like" evidence="5">
    <location>
        <begin position="30"/>
        <end position="103"/>
    </location>
</feature>
<dbReference type="GO" id="GO:0046061">
    <property type="term" value="P:dATP catabolic process"/>
    <property type="evidence" value="ECO:0007669"/>
    <property type="project" value="TreeGrafter"/>
</dbReference>
<dbReference type="GO" id="GO:0006203">
    <property type="term" value="P:dGTP catabolic process"/>
    <property type="evidence" value="ECO:0007669"/>
    <property type="project" value="TreeGrafter"/>
</dbReference>
<dbReference type="Pfam" id="PF03819">
    <property type="entry name" value="MazG"/>
    <property type="match status" value="2"/>
</dbReference>
<evidence type="ECO:0000256" key="3">
    <source>
        <dbReference type="ARBA" id="ARBA00066372"/>
    </source>
</evidence>
<protein>
    <recommendedName>
        <fullName evidence="4">Nucleoside triphosphate pyrophosphohydrolase</fullName>
        <ecNumber evidence="3">3.6.1.8</ecNumber>
    </recommendedName>
</protein>
<proteinExistence type="inferred from homology"/>
<sequence>MEPSRDIDRLIEIMARLRDPETGCPWDVEQTFATIAPYTIEEAYEVADAIERDDMIDLVDELGDLLLQVVFHARMAEEAGTFDFGAVVEAITRKMIRRHPHVFGDDTVRSKKLAKGMWEKIKAGEKAERVAAHKAAGTADGSDETPSLLDDVPRALPALMRALKLQKRAANVGFDWDTAPPILAKIREETEELAEVMDEADPDRIREEYGDLLFAMVNLGRHLDLEPEAALTEANAKFARRFKRIEEELSARGSSVEAADLAEMDAIWNAVKKAENPA</sequence>
<dbReference type="GO" id="GO:0046081">
    <property type="term" value="P:dUTP catabolic process"/>
    <property type="evidence" value="ECO:0007669"/>
    <property type="project" value="TreeGrafter"/>
</dbReference>
<dbReference type="EC" id="3.6.1.8" evidence="3"/>
<dbReference type="EMBL" id="QFWV02000002">
    <property type="protein sequence ID" value="RKF08191.1"/>
    <property type="molecule type" value="Genomic_DNA"/>
</dbReference>